<dbReference type="AlphaFoldDB" id="A0A1I7NJ04"/>
<evidence type="ECO:0000256" key="4">
    <source>
        <dbReference type="ARBA" id="ARBA00011903"/>
    </source>
</evidence>
<comment type="subcellular location">
    <subcellularLocation>
        <location evidence="1">Cell inner membrane</location>
        <topology evidence="1">Multi-pass membrane protein</topology>
    </subcellularLocation>
</comment>
<dbReference type="OrthoDB" id="230260at2"/>
<feature type="domain" description="AAA" evidence="19">
    <location>
        <begin position="561"/>
        <end position="692"/>
    </location>
</feature>
<dbReference type="GO" id="GO:0005524">
    <property type="term" value="F:ATP binding"/>
    <property type="evidence" value="ECO:0007669"/>
    <property type="project" value="UniProtKB-KW"/>
</dbReference>
<reference evidence="22" key="1">
    <citation type="submission" date="2016-10" db="EMBL/GenBank/DDBJ databases">
        <authorList>
            <person name="Varghese N."/>
            <person name="Submissions S."/>
        </authorList>
    </citation>
    <scope>NUCLEOTIDE SEQUENCE [LARGE SCALE GENOMIC DNA]</scope>
    <source>
        <strain evidence="22">DSM 1565</strain>
    </source>
</reference>
<keyword evidence="16" id="KW-0175">Coiled coil</keyword>
<evidence type="ECO:0000259" key="18">
    <source>
        <dbReference type="Pfam" id="PF02706"/>
    </source>
</evidence>
<evidence type="ECO:0000256" key="1">
    <source>
        <dbReference type="ARBA" id="ARBA00004429"/>
    </source>
</evidence>
<dbReference type="Gene3D" id="3.40.50.300">
    <property type="entry name" value="P-loop containing nucleotide triphosphate hydrolases"/>
    <property type="match status" value="1"/>
</dbReference>
<keyword evidence="8 17" id="KW-0812">Transmembrane</keyword>
<organism evidence="21 22">
    <name type="scientific">Hyphomicrobium facile</name>
    <dbReference type="NCBI Taxonomy" id="51670"/>
    <lineage>
        <taxon>Bacteria</taxon>
        <taxon>Pseudomonadati</taxon>
        <taxon>Pseudomonadota</taxon>
        <taxon>Alphaproteobacteria</taxon>
        <taxon>Hyphomicrobiales</taxon>
        <taxon>Hyphomicrobiaceae</taxon>
        <taxon>Hyphomicrobium</taxon>
    </lineage>
</organism>
<comment type="similarity">
    <text evidence="3">Belongs to the etk/wzc family.</text>
</comment>
<feature type="transmembrane region" description="Helical" evidence="17">
    <location>
        <begin position="61"/>
        <end position="84"/>
    </location>
</feature>
<dbReference type="STRING" id="51670.SAMN04488557_2379"/>
<protein>
    <recommendedName>
        <fullName evidence="4">non-specific protein-tyrosine kinase</fullName>
        <ecNumber evidence="4">2.7.10.2</ecNumber>
    </recommendedName>
</protein>
<evidence type="ECO:0000256" key="6">
    <source>
        <dbReference type="ARBA" id="ARBA00022519"/>
    </source>
</evidence>
<comment type="catalytic activity">
    <reaction evidence="15">
        <text>L-tyrosyl-[protein] + ATP = O-phospho-L-tyrosyl-[protein] + ADP + H(+)</text>
        <dbReference type="Rhea" id="RHEA:10596"/>
        <dbReference type="Rhea" id="RHEA-COMP:10136"/>
        <dbReference type="Rhea" id="RHEA-COMP:20101"/>
        <dbReference type="ChEBI" id="CHEBI:15378"/>
        <dbReference type="ChEBI" id="CHEBI:30616"/>
        <dbReference type="ChEBI" id="CHEBI:46858"/>
        <dbReference type="ChEBI" id="CHEBI:61978"/>
        <dbReference type="ChEBI" id="CHEBI:456216"/>
        <dbReference type="EC" id="2.7.10.2"/>
    </reaction>
</comment>
<evidence type="ECO:0000256" key="16">
    <source>
        <dbReference type="SAM" id="Coils"/>
    </source>
</evidence>
<evidence type="ECO:0000259" key="19">
    <source>
        <dbReference type="Pfam" id="PF13614"/>
    </source>
</evidence>
<dbReference type="InterPro" id="IPR025669">
    <property type="entry name" value="AAA_dom"/>
</dbReference>
<evidence type="ECO:0000313" key="22">
    <source>
        <dbReference type="Proteomes" id="UP000199423"/>
    </source>
</evidence>
<dbReference type="Pfam" id="PF13807">
    <property type="entry name" value="GNVR"/>
    <property type="match status" value="1"/>
</dbReference>
<accession>A0A1I7NJ04</accession>
<keyword evidence="10" id="KW-0418">Kinase</keyword>
<keyword evidence="11" id="KW-0067">ATP-binding</keyword>
<keyword evidence="22" id="KW-1185">Reference proteome</keyword>
<keyword evidence="6" id="KW-0997">Cell inner membrane</keyword>
<proteinExistence type="inferred from homology"/>
<dbReference type="EC" id="2.7.10.2" evidence="4"/>
<evidence type="ECO:0000256" key="14">
    <source>
        <dbReference type="ARBA" id="ARBA00023137"/>
    </source>
</evidence>
<gene>
    <name evidence="21" type="ORF">SAMN04488557_2379</name>
</gene>
<dbReference type="NCBIfam" id="TIGR01007">
    <property type="entry name" value="eps_fam"/>
    <property type="match status" value="1"/>
</dbReference>
<evidence type="ECO:0000256" key="7">
    <source>
        <dbReference type="ARBA" id="ARBA00022679"/>
    </source>
</evidence>
<dbReference type="PANTHER" id="PTHR32309:SF13">
    <property type="entry name" value="FERRIC ENTEROBACTIN TRANSPORT PROTEIN FEPE"/>
    <property type="match status" value="1"/>
</dbReference>
<dbReference type="InterPro" id="IPR027417">
    <property type="entry name" value="P-loop_NTPase"/>
</dbReference>
<keyword evidence="14" id="KW-0829">Tyrosine-protein kinase</keyword>
<evidence type="ECO:0000256" key="11">
    <source>
        <dbReference type="ARBA" id="ARBA00022840"/>
    </source>
</evidence>
<dbReference type="GO" id="GO:0004715">
    <property type="term" value="F:non-membrane spanning protein tyrosine kinase activity"/>
    <property type="evidence" value="ECO:0007669"/>
    <property type="project" value="UniProtKB-EC"/>
</dbReference>
<name>A0A1I7NJ04_9HYPH</name>
<dbReference type="Pfam" id="PF13614">
    <property type="entry name" value="AAA_31"/>
    <property type="match status" value="1"/>
</dbReference>
<evidence type="ECO:0000256" key="8">
    <source>
        <dbReference type="ARBA" id="ARBA00022692"/>
    </source>
</evidence>
<feature type="coiled-coil region" evidence="16">
    <location>
        <begin position="236"/>
        <end position="263"/>
    </location>
</feature>
<dbReference type="GO" id="GO:0005886">
    <property type="term" value="C:plasma membrane"/>
    <property type="evidence" value="ECO:0007669"/>
    <property type="project" value="UniProtKB-SubCell"/>
</dbReference>
<feature type="domain" description="Tyrosine-protein kinase G-rich" evidence="20">
    <location>
        <begin position="412"/>
        <end position="482"/>
    </location>
</feature>
<dbReference type="EMBL" id="FPCH01000002">
    <property type="protein sequence ID" value="SFV34609.1"/>
    <property type="molecule type" value="Genomic_DNA"/>
</dbReference>
<comment type="similarity">
    <text evidence="2">Belongs to the CpsD/CapB family.</text>
</comment>
<keyword evidence="5" id="KW-1003">Cell membrane</keyword>
<dbReference type="InterPro" id="IPR032807">
    <property type="entry name" value="GNVR"/>
</dbReference>
<dbReference type="PANTHER" id="PTHR32309">
    <property type="entry name" value="TYROSINE-PROTEIN KINASE"/>
    <property type="match status" value="1"/>
</dbReference>
<keyword evidence="7" id="KW-0808">Transferase</keyword>
<dbReference type="Proteomes" id="UP000199423">
    <property type="component" value="Unassembled WGS sequence"/>
</dbReference>
<evidence type="ECO:0000256" key="3">
    <source>
        <dbReference type="ARBA" id="ARBA00008883"/>
    </source>
</evidence>
<evidence type="ECO:0000256" key="12">
    <source>
        <dbReference type="ARBA" id="ARBA00022989"/>
    </source>
</evidence>
<dbReference type="SUPFAM" id="SSF52540">
    <property type="entry name" value="P-loop containing nucleoside triphosphate hydrolases"/>
    <property type="match status" value="1"/>
</dbReference>
<evidence type="ECO:0000256" key="17">
    <source>
        <dbReference type="SAM" id="Phobius"/>
    </source>
</evidence>
<dbReference type="RefSeq" id="WP_092867866.1">
    <property type="nucleotide sequence ID" value="NZ_FPCH01000002.1"/>
</dbReference>
<evidence type="ECO:0000313" key="21">
    <source>
        <dbReference type="EMBL" id="SFV34609.1"/>
    </source>
</evidence>
<dbReference type="Pfam" id="PF02706">
    <property type="entry name" value="Wzz"/>
    <property type="match status" value="1"/>
</dbReference>
<evidence type="ECO:0000256" key="5">
    <source>
        <dbReference type="ARBA" id="ARBA00022475"/>
    </source>
</evidence>
<evidence type="ECO:0000256" key="15">
    <source>
        <dbReference type="ARBA" id="ARBA00051245"/>
    </source>
</evidence>
<dbReference type="CDD" id="cd05387">
    <property type="entry name" value="BY-kinase"/>
    <property type="match status" value="1"/>
</dbReference>
<feature type="domain" description="Polysaccharide chain length determinant N-terminal" evidence="18">
    <location>
        <begin position="53"/>
        <end position="134"/>
    </location>
</feature>
<evidence type="ECO:0000259" key="20">
    <source>
        <dbReference type="Pfam" id="PF13807"/>
    </source>
</evidence>
<keyword evidence="9" id="KW-0547">Nucleotide-binding</keyword>
<evidence type="ECO:0000256" key="2">
    <source>
        <dbReference type="ARBA" id="ARBA00007316"/>
    </source>
</evidence>
<dbReference type="InterPro" id="IPR005702">
    <property type="entry name" value="Wzc-like_C"/>
</dbReference>
<evidence type="ECO:0000256" key="13">
    <source>
        <dbReference type="ARBA" id="ARBA00023136"/>
    </source>
</evidence>
<evidence type="ECO:0000256" key="10">
    <source>
        <dbReference type="ARBA" id="ARBA00022777"/>
    </source>
</evidence>
<sequence>MTSASDANSTPLTHADFRALEPNDTYEMYGGRALDQLSPNGAHFAATVRAAIRLFRRRKGLIFAVTMAVLCLGTVRTFMMTPLYTSKIRLQIDRSVAKIVEGGNITPVEGADADFLRTQYELLLSRSLSERVAQMARLAEDKDFFAPRSFSFQNAIMGFLQPAQSGTSKSQRELIDIAAGIVQQNVSVRPIPGSRLVDIVYSDPNPARSQKIAAAYANAFIASNLDKRFEANAYAKAFLEDQIKQLKLRLEQSEKTLLAFAEKEQIVSIGSSSSMVETDLANSSAALGNISRERIKNEQLWRQVEKSDALNFPQFLASGAVDGLRAKRNDLVTEYQERLQTFKPNYPAMLQIKNKIAEVDRQLNAEVKTIRASLKNAYESSLGQESEIAARVAKLRTDVLDFQKRSIEYNILKREVDTNRDLYNGLLQRYKEVDVAGGVGSNNIFVVDAANLPGSPSSPQLFKSMLLALLLGFGGSIALAFVLENFDDVIDSVEEAERVGGLATLGIIPLVKSGIGVTDALLDVRSPIAEAYRSLCTSLQFTTSRGMPKTLFVTSAGAKEGKSISSIAITQHFARLGLKVLLIDADMRNPSLHRYLEADNSVGLSSCLAGACAPPDAIQKTADPNLAFLSSGPLPPNAADLLGSPHLMSLLSGSLEVFDLVIIDGPPVLGIADALLLSSASEATIFVMGSGLARGGAVRSALKRLEISKGPLIGSVITKLDARTAGYEYGYGYGYGADAFTYGASLSSTRSASQTIAGPA</sequence>
<dbReference type="InterPro" id="IPR050445">
    <property type="entry name" value="Bact_polysacc_biosynth/exp"/>
</dbReference>
<evidence type="ECO:0000256" key="9">
    <source>
        <dbReference type="ARBA" id="ARBA00022741"/>
    </source>
</evidence>
<keyword evidence="12 17" id="KW-1133">Transmembrane helix</keyword>
<keyword evidence="13 17" id="KW-0472">Membrane</keyword>
<dbReference type="InterPro" id="IPR003856">
    <property type="entry name" value="LPS_length_determ_N"/>
</dbReference>